<dbReference type="RefSeq" id="WP_381191368.1">
    <property type="nucleotide sequence ID" value="NZ_JBHSFE010000004.1"/>
</dbReference>
<reference evidence="8" key="1">
    <citation type="journal article" date="2019" name="Int. J. Syst. Evol. Microbiol.">
        <title>The Global Catalogue of Microorganisms (GCM) 10K type strain sequencing project: providing services to taxonomists for standard genome sequencing and annotation.</title>
        <authorList>
            <consortium name="The Broad Institute Genomics Platform"/>
            <consortium name="The Broad Institute Genome Sequencing Center for Infectious Disease"/>
            <person name="Wu L."/>
            <person name="Ma J."/>
        </authorList>
    </citation>
    <scope>NUCLEOTIDE SEQUENCE [LARGE SCALE GENOMIC DNA]</scope>
    <source>
        <strain evidence="8">CGMCC 4.7139</strain>
    </source>
</reference>
<dbReference type="NCBIfam" id="NF006872">
    <property type="entry name" value="PRK09368.1"/>
    <property type="match status" value="1"/>
</dbReference>
<gene>
    <name evidence="7" type="primary">gvpJ</name>
    <name evidence="4" type="synonym">gvpA</name>
    <name evidence="7" type="ORF">ACFO9E_03150</name>
</gene>
<proteinExistence type="inferred from homology"/>
<evidence type="ECO:0000256" key="4">
    <source>
        <dbReference type="HAMAP-Rule" id="MF_00576"/>
    </source>
</evidence>
<evidence type="ECO:0000256" key="2">
    <source>
        <dbReference type="ARBA" id="ARBA00035629"/>
    </source>
</evidence>
<dbReference type="InterPro" id="IPR047870">
    <property type="entry name" value="Gas_vesicle_GvpA"/>
</dbReference>
<name>A0ABV9FXV0_9ACTN</name>
<evidence type="ECO:0000256" key="5">
    <source>
        <dbReference type="RuleBase" id="RU000632"/>
    </source>
</evidence>
<evidence type="ECO:0000256" key="6">
    <source>
        <dbReference type="SAM" id="MobiDB-lite"/>
    </source>
</evidence>
<dbReference type="InterPro" id="IPR018493">
    <property type="entry name" value="GvpA-like_CS"/>
</dbReference>
<accession>A0ABV9FXV0</accession>
<dbReference type="PANTHER" id="PTHR35344">
    <property type="entry name" value="GAS VESICLE STRUCTURAL PROTEIN 2-RELATED"/>
    <property type="match status" value="1"/>
</dbReference>
<comment type="subunit">
    <text evidence="4 5">The gas vesicle shell is 2 nm thick and consists of a single layer of this protein. It forms helical ribs nearly perpendicular to the long axis of the vesicle.</text>
</comment>
<organism evidence="7 8">
    <name type="scientific">Streptomyces maoxianensis</name>
    <dbReference type="NCBI Taxonomy" id="1459942"/>
    <lineage>
        <taxon>Bacteria</taxon>
        <taxon>Bacillati</taxon>
        <taxon>Actinomycetota</taxon>
        <taxon>Actinomycetes</taxon>
        <taxon>Kitasatosporales</taxon>
        <taxon>Streptomycetaceae</taxon>
        <taxon>Streptomyces</taxon>
    </lineage>
</organism>
<evidence type="ECO:0000313" key="8">
    <source>
        <dbReference type="Proteomes" id="UP001595993"/>
    </source>
</evidence>
<dbReference type="PROSITE" id="PS00669">
    <property type="entry name" value="GAS_VESICLE_A_2"/>
    <property type="match status" value="1"/>
</dbReference>
<comment type="subcellular location">
    <subcellularLocation>
        <location evidence="2 4 5">Gas vesicle shell</location>
    </subcellularLocation>
</comment>
<comment type="similarity">
    <text evidence="3 4 5">Belongs to the gas vesicle GvpA family.</text>
</comment>
<sequence>MTVASSGNRYLERPSSGGLAEVVDLILDKGLVIDIFVRVSLVGIELLTIDARIVIASVDTYLRFAEAVNRLDLARTGTETRGLPGLMEEITEGGAKHKTKGAVEGAKDKAKEIIHGDDEDDDEDEEYENESEEADEPEEEEEPEPEPEEVKPRRRSRPASGKARDR</sequence>
<dbReference type="PROSITE" id="PS00234">
    <property type="entry name" value="GAS_VESICLE_A_1"/>
    <property type="match status" value="1"/>
</dbReference>
<dbReference type="InterPro" id="IPR050530">
    <property type="entry name" value="GvpA"/>
</dbReference>
<protein>
    <recommendedName>
        <fullName evidence="4">Gas vesicle protein A</fullName>
        <shortName evidence="4">GVP</shortName>
    </recommendedName>
</protein>
<evidence type="ECO:0000313" key="7">
    <source>
        <dbReference type="EMBL" id="MFC4606828.1"/>
    </source>
</evidence>
<evidence type="ECO:0000256" key="3">
    <source>
        <dbReference type="ARBA" id="ARBA00035646"/>
    </source>
</evidence>
<dbReference type="HAMAP" id="MF_00576">
    <property type="entry name" value="Gas_vesicle_A"/>
    <property type="match status" value="1"/>
</dbReference>
<dbReference type="Proteomes" id="UP001595993">
    <property type="component" value="Unassembled WGS sequence"/>
</dbReference>
<feature type="compositionally biased region" description="Basic and acidic residues" evidence="6">
    <location>
        <begin position="105"/>
        <end position="116"/>
    </location>
</feature>
<dbReference type="EMBL" id="JBHSFE010000004">
    <property type="protein sequence ID" value="MFC4606828.1"/>
    <property type="molecule type" value="Genomic_DNA"/>
</dbReference>
<dbReference type="PANTHER" id="PTHR35344:SF4">
    <property type="entry name" value="GAS VESICLE PROTEIN A1"/>
    <property type="match status" value="1"/>
</dbReference>
<keyword evidence="8" id="KW-1185">Reference proteome</keyword>
<dbReference type="InterPro" id="IPR000638">
    <property type="entry name" value="Gas-vesicle_GvpA-like"/>
</dbReference>
<evidence type="ECO:0000256" key="1">
    <source>
        <dbReference type="ARBA" id="ARBA00022987"/>
    </source>
</evidence>
<comment type="caution">
    <text evidence="7">The sequence shown here is derived from an EMBL/GenBank/DDBJ whole genome shotgun (WGS) entry which is preliminary data.</text>
</comment>
<feature type="region of interest" description="Disordered" evidence="6">
    <location>
        <begin position="84"/>
        <end position="166"/>
    </location>
</feature>
<dbReference type="Pfam" id="PF00741">
    <property type="entry name" value="Gas_vesicle"/>
    <property type="match status" value="1"/>
</dbReference>
<feature type="compositionally biased region" description="Acidic residues" evidence="6">
    <location>
        <begin position="117"/>
        <end position="147"/>
    </location>
</feature>
<comment type="function">
    <text evidence="4 5">Gas vesicles are hollow, gas filled proteinaceous nanostructures found in some microorganisms. During planktonic growth they allow positioning of the organism at a favorable depth for light or nutrient acquisition. GvpA forms the protein shell.</text>
</comment>
<keyword evidence="1 4" id="KW-0304">Gas vesicle</keyword>